<name>A0AA36MU47_9DINO</name>
<gene>
    <name evidence="1" type="ORF">EVOR1521_LOCUS7401</name>
</gene>
<organism evidence="1 2">
    <name type="scientific">Effrenium voratum</name>
    <dbReference type="NCBI Taxonomy" id="2562239"/>
    <lineage>
        <taxon>Eukaryota</taxon>
        <taxon>Sar</taxon>
        <taxon>Alveolata</taxon>
        <taxon>Dinophyceae</taxon>
        <taxon>Suessiales</taxon>
        <taxon>Symbiodiniaceae</taxon>
        <taxon>Effrenium</taxon>
    </lineage>
</organism>
<protein>
    <submittedName>
        <fullName evidence="1">Uncharacterized protein</fullName>
    </submittedName>
</protein>
<evidence type="ECO:0000313" key="2">
    <source>
        <dbReference type="Proteomes" id="UP001178507"/>
    </source>
</evidence>
<proteinExistence type="predicted"/>
<accession>A0AA36MU47</accession>
<dbReference type="AlphaFoldDB" id="A0AA36MU47"/>
<keyword evidence="2" id="KW-1185">Reference proteome</keyword>
<comment type="caution">
    <text evidence="1">The sequence shown here is derived from an EMBL/GenBank/DDBJ whole genome shotgun (WGS) entry which is preliminary data.</text>
</comment>
<evidence type="ECO:0000313" key="1">
    <source>
        <dbReference type="EMBL" id="CAJ1379037.1"/>
    </source>
</evidence>
<dbReference type="Proteomes" id="UP001178507">
    <property type="component" value="Unassembled WGS sequence"/>
</dbReference>
<dbReference type="EMBL" id="CAUJNA010000591">
    <property type="protein sequence ID" value="CAJ1379037.1"/>
    <property type="molecule type" value="Genomic_DNA"/>
</dbReference>
<sequence length="51" mass="5084">MQAMLGGMPPGTAPAADGSVPPFDPATAAAYMQMMQCAAVAVWQACSHGGM</sequence>
<reference evidence="1" key="1">
    <citation type="submission" date="2023-08" db="EMBL/GenBank/DDBJ databases">
        <authorList>
            <person name="Chen Y."/>
            <person name="Shah S."/>
            <person name="Dougan E. K."/>
            <person name="Thang M."/>
            <person name="Chan C."/>
        </authorList>
    </citation>
    <scope>NUCLEOTIDE SEQUENCE</scope>
</reference>